<protein>
    <recommendedName>
        <fullName evidence="2">DUF4484 domain-containing protein</fullName>
    </recommendedName>
</protein>
<dbReference type="Proteomes" id="UP000326757">
    <property type="component" value="Unassembled WGS sequence"/>
</dbReference>
<evidence type="ECO:0000259" key="2">
    <source>
        <dbReference type="Pfam" id="PF14831"/>
    </source>
</evidence>
<feature type="compositionally biased region" description="Polar residues" evidence="1">
    <location>
        <begin position="387"/>
        <end position="405"/>
    </location>
</feature>
<evidence type="ECO:0000313" key="3">
    <source>
        <dbReference type="EMBL" id="KAB8297248.1"/>
    </source>
</evidence>
<organism evidence="3 4">
    <name type="scientific">Monilinia laxa</name>
    <name type="common">Brown rot fungus</name>
    <name type="synonym">Sclerotinia laxa</name>
    <dbReference type="NCBI Taxonomy" id="61186"/>
    <lineage>
        <taxon>Eukaryota</taxon>
        <taxon>Fungi</taxon>
        <taxon>Dikarya</taxon>
        <taxon>Ascomycota</taxon>
        <taxon>Pezizomycotina</taxon>
        <taxon>Leotiomycetes</taxon>
        <taxon>Helotiales</taxon>
        <taxon>Sclerotiniaceae</taxon>
        <taxon>Monilinia</taxon>
    </lineage>
</organism>
<dbReference type="EMBL" id="VIGI01000008">
    <property type="protein sequence ID" value="KAB8297248.1"/>
    <property type="molecule type" value="Genomic_DNA"/>
</dbReference>
<sequence length="727" mass="81334">MAAQHREEDPLNIDISTNADLPPLSALFMIYFDIKAGYTIGWKRSLPGIELDGVVEYRSLPSGLHTVEEDLIYFTHDNYAGLSAFVNAPADEQSRNARMIAVGIMVPLSYGRLGRSWKHAESLKDIASKLILDESKTERLEEFWENHKGKDSDKAKDTDSLLDSPSNARFKSRNTPSKSTSHNRNRSASDGAALLPPGHTLSVYHPAWSLPRLLEIFGPMIFPIHRAALLRKRILISAHAPVHETCDFVYDISVLSNIPLAVSDLLEPTAPPQRLRPLFSIGVHDIPLLEDDLKASKRRATSEDTVQTDGRDEPGCGWIACTTDSILATKTRLYDVLITMPPPQAPTSTTKLWPKIEYFPGGLELKATQRDLRRYKALSWGLSRTLQPASPDISTSRRASTSSYLEQFPPPTDLNSSTSTLPPRDDPMLDIPDTDYITEPVSWSALAYSGFIWWASAGEQRLHSQEEWEADSALLSSPHAPNPFSTSLFISDGIPSAETEMGIIAYFHRLTSQILTILSDIIDASDSDDEREDDSQNHNHISPLLNRGNSGGGDTANEEEEDGMSCVYISSTDMERMGLDVWSAGDYLFVEEVVREYFGRRAKIEGRGVDVCGDFRTVGVMGSGDKAYRSLEYEFDFDVRLNVIMELHSFFHMKFFISLLLLTENDISPLSFSSLSELSAQAGYTEEYVKLCIRRHPKCSSRLFVQYTFNSPKKKSQNPKEKQVYIA</sequence>
<feature type="compositionally biased region" description="Polar residues" evidence="1">
    <location>
        <begin position="161"/>
        <end position="188"/>
    </location>
</feature>
<dbReference type="Pfam" id="PF09804">
    <property type="entry name" value="DENND11"/>
    <property type="match status" value="1"/>
</dbReference>
<dbReference type="AlphaFoldDB" id="A0A5N6K4E8"/>
<reference evidence="3 4" key="1">
    <citation type="submission" date="2019-06" db="EMBL/GenBank/DDBJ databases">
        <title>Genome Sequence of the Brown Rot Fungal Pathogen Monilinia laxa.</title>
        <authorList>
            <person name="De Miccolis Angelini R.M."/>
            <person name="Landi L."/>
            <person name="Abate D."/>
            <person name="Pollastro S."/>
            <person name="Romanazzi G."/>
            <person name="Faretra F."/>
        </authorList>
    </citation>
    <scope>NUCLEOTIDE SEQUENCE [LARGE SCALE GENOMIC DNA]</scope>
    <source>
        <strain evidence="3 4">Mlax316</strain>
    </source>
</reference>
<keyword evidence="4" id="KW-1185">Reference proteome</keyword>
<dbReference type="GO" id="GO:0005811">
    <property type="term" value="C:lipid droplet"/>
    <property type="evidence" value="ECO:0007669"/>
    <property type="project" value="TreeGrafter"/>
</dbReference>
<comment type="caution">
    <text evidence="3">The sequence shown here is derived from an EMBL/GenBank/DDBJ whole genome shotgun (WGS) entry which is preliminary data.</text>
</comment>
<dbReference type="PANTHER" id="PTHR28153:SF1">
    <property type="entry name" value="DUF4484 DOMAIN-CONTAINING PROTEIN"/>
    <property type="match status" value="1"/>
</dbReference>
<feature type="domain" description="DUF4484" evidence="2">
    <location>
        <begin position="439"/>
        <end position="613"/>
    </location>
</feature>
<proteinExistence type="predicted"/>
<feature type="region of interest" description="Disordered" evidence="1">
    <location>
        <begin position="387"/>
        <end position="424"/>
    </location>
</feature>
<evidence type="ECO:0000256" key="1">
    <source>
        <dbReference type="SAM" id="MobiDB-lite"/>
    </source>
</evidence>
<feature type="region of interest" description="Disordered" evidence="1">
    <location>
        <begin position="146"/>
        <end position="193"/>
    </location>
</feature>
<gene>
    <name evidence="3" type="ORF">EYC80_002615</name>
</gene>
<accession>A0A5N6K4E8</accession>
<feature type="compositionally biased region" description="Basic and acidic residues" evidence="1">
    <location>
        <begin position="146"/>
        <end position="159"/>
    </location>
</feature>
<dbReference type="InterPro" id="IPR053056">
    <property type="entry name" value="Lipid_Metab_Assoc_Protein"/>
</dbReference>
<dbReference type="PANTHER" id="PTHR28153">
    <property type="entry name" value="PROTEIN, PUTATIVE-RELATED"/>
    <property type="match status" value="1"/>
</dbReference>
<dbReference type="InterPro" id="IPR028115">
    <property type="entry name" value="DUF4484"/>
</dbReference>
<evidence type="ECO:0000313" key="4">
    <source>
        <dbReference type="Proteomes" id="UP000326757"/>
    </source>
</evidence>
<dbReference type="InterPro" id="IPR018626">
    <property type="entry name" value="LCHN/Anr2"/>
</dbReference>
<dbReference type="OrthoDB" id="2152680at2759"/>
<dbReference type="Pfam" id="PF14831">
    <property type="entry name" value="DUF4484"/>
    <property type="match status" value="1"/>
</dbReference>
<feature type="region of interest" description="Disordered" evidence="1">
    <location>
        <begin position="526"/>
        <end position="560"/>
    </location>
</feature>
<name>A0A5N6K4E8_MONLA</name>